<feature type="region of interest" description="Disordered" evidence="1">
    <location>
        <begin position="515"/>
        <end position="552"/>
    </location>
</feature>
<dbReference type="OrthoDB" id="3249697at2"/>
<dbReference type="EMBL" id="AKFS01000114">
    <property type="protein sequence ID" value="EJF46841.1"/>
    <property type="molecule type" value="Genomic_DNA"/>
</dbReference>
<evidence type="ECO:0000256" key="2">
    <source>
        <dbReference type="SAM" id="Phobius"/>
    </source>
</evidence>
<keyword evidence="2" id="KW-0812">Transmembrane</keyword>
<feature type="compositionally biased region" description="Gly residues" evidence="1">
    <location>
        <begin position="534"/>
        <end position="552"/>
    </location>
</feature>
<reference evidence="4 5" key="1">
    <citation type="submission" date="2012-05" db="EMBL/GenBank/DDBJ databases">
        <authorList>
            <person name="Harkins D.M."/>
            <person name="Madupu R."/>
            <person name="Durkin A.S."/>
            <person name="Torralba M."/>
            <person name="Methe B."/>
            <person name="Sutton G.G."/>
            <person name="Nelson K.E."/>
        </authorList>
    </citation>
    <scope>NUCLEOTIDE SEQUENCE [LARGE SCALE GENOMIC DNA]</scope>
    <source>
        <strain evidence="4 5">F0490</strain>
    </source>
</reference>
<gene>
    <name evidence="4" type="ORF">HMPREF1317_0956</name>
</gene>
<feature type="domain" description="DUF5129" evidence="3">
    <location>
        <begin position="65"/>
        <end position="402"/>
    </location>
</feature>
<dbReference type="Pfam" id="PF17173">
    <property type="entry name" value="DUF5129"/>
    <property type="match status" value="1"/>
</dbReference>
<accession>J0XDP4</accession>
<evidence type="ECO:0000256" key="1">
    <source>
        <dbReference type="SAM" id="MobiDB-lite"/>
    </source>
</evidence>
<feature type="transmembrane region" description="Helical" evidence="2">
    <location>
        <begin position="28"/>
        <end position="47"/>
    </location>
</feature>
<dbReference type="Proteomes" id="UP000004578">
    <property type="component" value="Unassembled WGS sequence"/>
</dbReference>
<dbReference type="InterPro" id="IPR033435">
    <property type="entry name" value="DUF5129"/>
</dbReference>
<keyword evidence="2" id="KW-0472">Membrane</keyword>
<dbReference type="PATRIC" id="fig|1125717.3.peg.759"/>
<proteinExistence type="predicted"/>
<evidence type="ECO:0000313" key="4">
    <source>
        <dbReference type="EMBL" id="EJF46841.1"/>
    </source>
</evidence>
<protein>
    <recommendedName>
        <fullName evidence="3">DUF5129 domain-containing protein</fullName>
    </recommendedName>
</protein>
<keyword evidence="5" id="KW-1185">Reference proteome</keyword>
<dbReference type="AlphaFoldDB" id="J0XDP4"/>
<sequence length="552" mass="59544">MIDYVGQIPGQSKDPAKEAKKRWRVVRAFLRLLVAFALLAPLVWIWVGLAGNRGMGHAAPTGVEVYDQAGVLDQDLLSRETNAMEFAKPSRVVYLTLAEVPTGNFNEAVLTFARNNPQLGLIDGANPDKWASGTLIFAVAPKQREAATYRGEDRDPGESVGEDTLDAMRAEFKGKNWDAGMLAGARAIAPHAGAFHVSGSGHFFSVIGALIGLGEIWVFASNPRKTARAKRDFDLHLGNVDRDRATTEAALAAIPPGSRYGAIVEERFAHYKNEIARLAESRPDADVRGALRFSVPARNDAKALASAAKELDLSDDAIVSASDFFSMRGDWEGAWANEIGPVMEDLNSLEELVDTVTDEIKTAEARASRDGIIRWIRTQTNAIMGMREQLRDGTTTPDEALAGLDAISEQTRSCAVDVINASLDADTSEYSWKRRLRWQKAQTKPPESDMAEPDGAYKLNGEFIDYDPSRTIRPNFSVPGVAELKMAGFGQAQGSGSVPVFVPLSMMNGRYYDEHSWTPSSSSSSSSSTSVGSGSYGSSGGSFSGSGNSGSF</sequence>
<name>J0XDP4_9ACTO</name>
<evidence type="ECO:0000313" key="5">
    <source>
        <dbReference type="Proteomes" id="UP000004578"/>
    </source>
</evidence>
<comment type="caution">
    <text evidence="4">The sequence shown here is derived from an EMBL/GenBank/DDBJ whole genome shotgun (WGS) entry which is preliminary data.</text>
</comment>
<dbReference type="Gene3D" id="3.10.310.50">
    <property type="match status" value="1"/>
</dbReference>
<keyword evidence="2" id="KW-1133">Transmembrane helix</keyword>
<dbReference type="RefSeq" id="WP_005869259.1">
    <property type="nucleotide sequence ID" value="NZ_AKFS01000114.1"/>
</dbReference>
<feature type="compositionally biased region" description="Low complexity" evidence="1">
    <location>
        <begin position="520"/>
        <end position="533"/>
    </location>
</feature>
<evidence type="ECO:0000259" key="3">
    <source>
        <dbReference type="Pfam" id="PF17173"/>
    </source>
</evidence>
<organism evidence="4 5">
    <name type="scientific">Schaalia georgiae F0490</name>
    <dbReference type="NCBI Taxonomy" id="1125717"/>
    <lineage>
        <taxon>Bacteria</taxon>
        <taxon>Bacillati</taxon>
        <taxon>Actinomycetota</taxon>
        <taxon>Actinomycetes</taxon>
        <taxon>Actinomycetales</taxon>
        <taxon>Actinomycetaceae</taxon>
        <taxon>Schaalia</taxon>
    </lineage>
</organism>